<keyword evidence="1 10" id="KW-0963">Cytoplasm</keyword>
<dbReference type="InterPro" id="IPR035911">
    <property type="entry name" value="MurE/MurF_N"/>
</dbReference>
<dbReference type="GO" id="GO:0005737">
    <property type="term" value="C:cytoplasm"/>
    <property type="evidence" value="ECO:0007669"/>
    <property type="project" value="UniProtKB-SubCell"/>
</dbReference>
<dbReference type="PANTHER" id="PTHR43024">
    <property type="entry name" value="UDP-N-ACETYLMURAMOYL-TRIPEPTIDE--D-ALANYL-D-ALANINE LIGASE"/>
    <property type="match status" value="1"/>
</dbReference>
<dbReference type="PANTHER" id="PTHR43024:SF1">
    <property type="entry name" value="UDP-N-ACETYLMURAMOYL-TRIPEPTIDE--D-ALANYL-D-ALANINE LIGASE"/>
    <property type="match status" value="1"/>
</dbReference>
<name>A0A2G9YJR4_9BACT</name>
<feature type="domain" description="Mur ligase N-terminal catalytic" evidence="12">
    <location>
        <begin position="24"/>
        <end position="95"/>
    </location>
</feature>
<evidence type="ECO:0000256" key="3">
    <source>
        <dbReference type="ARBA" id="ARBA00022618"/>
    </source>
</evidence>
<keyword evidence="3 10" id="KW-0132">Cell division</keyword>
<dbReference type="UniPathway" id="UPA00219"/>
<dbReference type="InterPro" id="IPR013221">
    <property type="entry name" value="Mur_ligase_cen"/>
</dbReference>
<dbReference type="Gene3D" id="3.40.1190.10">
    <property type="entry name" value="Mur-like, catalytic domain"/>
    <property type="match status" value="1"/>
</dbReference>
<evidence type="ECO:0000256" key="8">
    <source>
        <dbReference type="ARBA" id="ARBA00023306"/>
    </source>
</evidence>
<evidence type="ECO:0000259" key="14">
    <source>
        <dbReference type="Pfam" id="PF08245"/>
    </source>
</evidence>
<dbReference type="SUPFAM" id="SSF63418">
    <property type="entry name" value="MurE/MurF N-terminal domain"/>
    <property type="match status" value="1"/>
</dbReference>
<evidence type="ECO:0000256" key="5">
    <source>
        <dbReference type="ARBA" id="ARBA00022840"/>
    </source>
</evidence>
<dbReference type="AlphaFoldDB" id="A0A2G9YJR4"/>
<evidence type="ECO:0000256" key="7">
    <source>
        <dbReference type="ARBA" id="ARBA00022984"/>
    </source>
</evidence>
<keyword evidence="9 10" id="KW-0961">Cell wall biogenesis/degradation</keyword>
<keyword evidence="6 10" id="KW-0133">Cell shape</keyword>
<comment type="catalytic activity">
    <reaction evidence="10 11">
        <text>D-alanyl-D-alanine + UDP-N-acetyl-alpha-D-muramoyl-L-alanyl-gamma-D-glutamyl-meso-2,6-diaminopimelate + ATP = UDP-N-acetyl-alpha-D-muramoyl-L-alanyl-gamma-D-glutamyl-meso-2,6-diaminopimeloyl-D-alanyl-D-alanine + ADP + phosphate + H(+)</text>
        <dbReference type="Rhea" id="RHEA:28374"/>
        <dbReference type="ChEBI" id="CHEBI:15378"/>
        <dbReference type="ChEBI" id="CHEBI:30616"/>
        <dbReference type="ChEBI" id="CHEBI:43474"/>
        <dbReference type="ChEBI" id="CHEBI:57822"/>
        <dbReference type="ChEBI" id="CHEBI:61386"/>
        <dbReference type="ChEBI" id="CHEBI:83905"/>
        <dbReference type="ChEBI" id="CHEBI:456216"/>
        <dbReference type="EC" id="6.3.2.10"/>
    </reaction>
</comment>
<dbReference type="Gene3D" id="3.90.190.20">
    <property type="entry name" value="Mur ligase, C-terminal domain"/>
    <property type="match status" value="1"/>
</dbReference>
<feature type="domain" description="Mur ligase central" evidence="14">
    <location>
        <begin position="107"/>
        <end position="292"/>
    </location>
</feature>
<protein>
    <recommendedName>
        <fullName evidence="10 11">UDP-N-acetylmuramoyl-tripeptide--D-alanyl-D-alanine ligase</fullName>
        <ecNumber evidence="10 11">6.3.2.10</ecNumber>
    </recommendedName>
    <alternativeName>
        <fullName evidence="10">D-alanyl-D-alanine-adding enzyme</fullName>
    </alternativeName>
</protein>
<dbReference type="InterPro" id="IPR005863">
    <property type="entry name" value="UDP-N-AcMur_synth"/>
</dbReference>
<proteinExistence type="inferred from homology"/>
<keyword evidence="8 10" id="KW-0131">Cell cycle</keyword>
<evidence type="ECO:0000256" key="4">
    <source>
        <dbReference type="ARBA" id="ARBA00022741"/>
    </source>
</evidence>
<comment type="similarity">
    <text evidence="10">Belongs to the MurCDEF family. MurF subfamily.</text>
</comment>
<keyword evidence="5 10" id="KW-0067">ATP-binding</keyword>
<dbReference type="HAMAP" id="MF_02019">
    <property type="entry name" value="MurF"/>
    <property type="match status" value="1"/>
</dbReference>
<keyword evidence="2 10" id="KW-0436">Ligase</keyword>
<accession>A0A2G9YJR4</accession>
<dbReference type="GO" id="GO:0047480">
    <property type="term" value="F:UDP-N-acetylmuramoyl-tripeptide-D-alanyl-D-alanine ligase activity"/>
    <property type="evidence" value="ECO:0007669"/>
    <property type="project" value="UniProtKB-UniRule"/>
</dbReference>
<dbReference type="GO" id="GO:0008360">
    <property type="term" value="P:regulation of cell shape"/>
    <property type="evidence" value="ECO:0007669"/>
    <property type="project" value="UniProtKB-KW"/>
</dbReference>
<dbReference type="GO" id="GO:0071555">
    <property type="term" value="P:cell wall organization"/>
    <property type="evidence" value="ECO:0007669"/>
    <property type="project" value="UniProtKB-KW"/>
</dbReference>
<dbReference type="SUPFAM" id="SSF53244">
    <property type="entry name" value="MurD-like peptide ligases, peptide-binding domain"/>
    <property type="match status" value="1"/>
</dbReference>
<dbReference type="Proteomes" id="UP000231292">
    <property type="component" value="Unassembled WGS sequence"/>
</dbReference>
<dbReference type="InterPro" id="IPR036615">
    <property type="entry name" value="Mur_ligase_C_dom_sf"/>
</dbReference>
<evidence type="ECO:0000259" key="13">
    <source>
        <dbReference type="Pfam" id="PF02875"/>
    </source>
</evidence>
<keyword evidence="7 10" id="KW-0573">Peptidoglycan synthesis</keyword>
<comment type="caution">
    <text evidence="15">The sequence shown here is derived from an EMBL/GenBank/DDBJ whole genome shotgun (WGS) entry which is preliminary data.</text>
</comment>
<evidence type="ECO:0000256" key="9">
    <source>
        <dbReference type="ARBA" id="ARBA00023316"/>
    </source>
</evidence>
<dbReference type="InterPro" id="IPR051046">
    <property type="entry name" value="MurCDEF_CellWall_CoF430Synth"/>
</dbReference>
<dbReference type="Pfam" id="PF01225">
    <property type="entry name" value="Mur_ligase"/>
    <property type="match status" value="1"/>
</dbReference>
<dbReference type="EC" id="6.3.2.10" evidence="10 11"/>
<feature type="domain" description="Mur ligase C-terminal" evidence="13">
    <location>
        <begin position="314"/>
        <end position="438"/>
    </location>
</feature>
<dbReference type="InterPro" id="IPR004101">
    <property type="entry name" value="Mur_ligase_C"/>
</dbReference>
<evidence type="ECO:0000256" key="6">
    <source>
        <dbReference type="ARBA" id="ARBA00022960"/>
    </source>
</evidence>
<evidence type="ECO:0000256" key="10">
    <source>
        <dbReference type="HAMAP-Rule" id="MF_02019"/>
    </source>
</evidence>
<comment type="caution">
    <text evidence="10">Lacks conserved residue(s) required for the propagation of feature annotation.</text>
</comment>
<dbReference type="Pfam" id="PF02875">
    <property type="entry name" value="Mur_ligase_C"/>
    <property type="match status" value="1"/>
</dbReference>
<sequence>MLKIPELLKATRGKLTSGDNSVSVKGVSIDSREIKKGEAFIAIKGNNFDGHNFINMAIKKGASCIITEKEIKGTDGIAVIKVKDTIRALGAVARFKREKYNLPVIAVTGSNGKTATKDMIAWILSKDFKVLKNEGTKNNHIGLPLTLLKLDSSYDIAVLEIGTNHFGEVKYLSDIACANIGIITNIGPAHLQYFKNLKGVFKEKHDLLRSLKAPAIAILNADDPYLRKGLLKKNSKPFAVGVGIKNKSDFFASSINDVFGKYSFRMNQRFKFALNAPGYYNIYNSLMAIAVARIFGMEYRAIALRLSKFNPPKGRLNFIEIKKIKFIDDTYNSNPLSLRQALGLLGKIKTKGRKIVVMGDMLELGAASKSLHIRAIKEAVKICDALITVGGISGSSLKETCLKREGVFVCRDSLEARDILFKKVNVKPIDIVLVKGSRQMKMEEVFNF</sequence>
<dbReference type="GO" id="GO:0051301">
    <property type="term" value="P:cell division"/>
    <property type="evidence" value="ECO:0007669"/>
    <property type="project" value="UniProtKB-KW"/>
</dbReference>
<evidence type="ECO:0000256" key="2">
    <source>
        <dbReference type="ARBA" id="ARBA00022598"/>
    </source>
</evidence>
<comment type="pathway">
    <text evidence="10 11">Cell wall biogenesis; peptidoglycan biosynthesis.</text>
</comment>
<evidence type="ECO:0000313" key="16">
    <source>
        <dbReference type="Proteomes" id="UP000231292"/>
    </source>
</evidence>
<comment type="function">
    <text evidence="10 11">Involved in cell wall formation. Catalyzes the final step in the synthesis of UDP-N-acetylmuramoyl-pentapeptide, the precursor of murein.</text>
</comment>
<keyword evidence="4 10" id="KW-0547">Nucleotide-binding</keyword>
<dbReference type="EMBL" id="PCRK01000167">
    <property type="protein sequence ID" value="PIP18771.1"/>
    <property type="molecule type" value="Genomic_DNA"/>
</dbReference>
<dbReference type="GO" id="GO:0005524">
    <property type="term" value="F:ATP binding"/>
    <property type="evidence" value="ECO:0007669"/>
    <property type="project" value="UniProtKB-UniRule"/>
</dbReference>
<reference evidence="15 16" key="1">
    <citation type="submission" date="2017-09" db="EMBL/GenBank/DDBJ databases">
        <title>Depth-based differentiation of microbial function through sediment-hosted aquifers and enrichment of novel symbionts in the deep terrestrial subsurface.</title>
        <authorList>
            <person name="Probst A.J."/>
            <person name="Ladd B."/>
            <person name="Jarett J.K."/>
            <person name="Geller-Mcgrath D.E."/>
            <person name="Sieber C.M."/>
            <person name="Emerson J.B."/>
            <person name="Anantharaman K."/>
            <person name="Thomas B.C."/>
            <person name="Malmstrom R."/>
            <person name="Stieglmeier M."/>
            <person name="Klingl A."/>
            <person name="Woyke T."/>
            <person name="Ryan C.M."/>
            <person name="Banfield J.F."/>
        </authorList>
    </citation>
    <scope>NUCLEOTIDE SEQUENCE [LARGE SCALE GENOMIC DNA]</scope>
    <source>
        <strain evidence="15">CG23_combo_of_CG06-09_8_20_14_all_41_10</strain>
    </source>
</reference>
<evidence type="ECO:0000256" key="11">
    <source>
        <dbReference type="RuleBase" id="RU004136"/>
    </source>
</evidence>
<evidence type="ECO:0000259" key="12">
    <source>
        <dbReference type="Pfam" id="PF01225"/>
    </source>
</evidence>
<dbReference type="InterPro" id="IPR036565">
    <property type="entry name" value="Mur-like_cat_sf"/>
</dbReference>
<comment type="subcellular location">
    <subcellularLocation>
        <location evidence="10 11">Cytoplasm</location>
    </subcellularLocation>
</comment>
<dbReference type="Gene3D" id="3.40.1390.10">
    <property type="entry name" value="MurE/MurF, N-terminal domain"/>
    <property type="match status" value="1"/>
</dbReference>
<evidence type="ECO:0000313" key="15">
    <source>
        <dbReference type="EMBL" id="PIP18771.1"/>
    </source>
</evidence>
<dbReference type="Pfam" id="PF08245">
    <property type="entry name" value="Mur_ligase_M"/>
    <property type="match status" value="1"/>
</dbReference>
<organism evidence="15 16">
    <name type="scientific">Candidatus Sherwoodlollariibacterium unditelluris</name>
    <dbReference type="NCBI Taxonomy" id="1974757"/>
    <lineage>
        <taxon>Bacteria</taxon>
        <taxon>Pseudomonadati</taxon>
        <taxon>Candidatus Omnitrophota</taxon>
        <taxon>Candidatus Sherwoodlollariibacterium</taxon>
    </lineage>
</organism>
<gene>
    <name evidence="10" type="primary">murF</name>
    <name evidence="15" type="ORF">COX41_06490</name>
</gene>
<dbReference type="InterPro" id="IPR000713">
    <property type="entry name" value="Mur_ligase_N"/>
</dbReference>
<dbReference type="GO" id="GO:0008766">
    <property type="term" value="F:UDP-N-acetylmuramoylalanyl-D-glutamyl-2,6-diaminopimelate-D-alanyl-D-alanine ligase activity"/>
    <property type="evidence" value="ECO:0007669"/>
    <property type="project" value="RHEA"/>
</dbReference>
<dbReference type="SUPFAM" id="SSF53623">
    <property type="entry name" value="MurD-like peptide ligases, catalytic domain"/>
    <property type="match status" value="1"/>
</dbReference>
<dbReference type="NCBIfam" id="TIGR01143">
    <property type="entry name" value="murF"/>
    <property type="match status" value="1"/>
</dbReference>
<evidence type="ECO:0000256" key="1">
    <source>
        <dbReference type="ARBA" id="ARBA00022490"/>
    </source>
</evidence>
<dbReference type="GO" id="GO:0009252">
    <property type="term" value="P:peptidoglycan biosynthetic process"/>
    <property type="evidence" value="ECO:0007669"/>
    <property type="project" value="UniProtKB-UniRule"/>
</dbReference>